<dbReference type="CDD" id="cd02440">
    <property type="entry name" value="AdoMet_MTases"/>
    <property type="match status" value="1"/>
</dbReference>
<evidence type="ECO:0000256" key="1">
    <source>
        <dbReference type="ARBA" id="ARBA00009725"/>
    </source>
</evidence>
<evidence type="ECO:0000313" key="7">
    <source>
        <dbReference type="Proteomes" id="UP000789570"/>
    </source>
</evidence>
<evidence type="ECO:0000256" key="2">
    <source>
        <dbReference type="ARBA" id="ARBA00022603"/>
    </source>
</evidence>
<dbReference type="AlphaFoldDB" id="A0A9N8V8P6"/>
<dbReference type="InterPro" id="IPR026113">
    <property type="entry name" value="METTL2/6/8-like"/>
</dbReference>
<keyword evidence="7" id="KW-1185">Reference proteome</keyword>
<proteinExistence type="inferred from homology"/>
<gene>
    <name evidence="6" type="ORF">FCALED_LOCUS634</name>
</gene>
<keyword evidence="2 4" id="KW-0489">Methyltransferase</keyword>
<dbReference type="Gene3D" id="3.40.50.150">
    <property type="entry name" value="Vaccinia Virus protein VP39"/>
    <property type="match status" value="1"/>
</dbReference>
<evidence type="ECO:0000313" key="6">
    <source>
        <dbReference type="EMBL" id="CAG8442291.1"/>
    </source>
</evidence>
<dbReference type="OrthoDB" id="417697at2759"/>
<reference evidence="6" key="1">
    <citation type="submission" date="2021-06" db="EMBL/GenBank/DDBJ databases">
        <authorList>
            <person name="Kallberg Y."/>
            <person name="Tangrot J."/>
            <person name="Rosling A."/>
        </authorList>
    </citation>
    <scope>NUCLEOTIDE SEQUENCE</scope>
    <source>
        <strain evidence="6">UK204</strain>
    </source>
</reference>
<dbReference type="PANTHER" id="PTHR22809">
    <property type="entry name" value="METHYLTRANSFERASE-RELATED"/>
    <property type="match status" value="1"/>
</dbReference>
<evidence type="ECO:0000259" key="5">
    <source>
        <dbReference type="Pfam" id="PF08242"/>
    </source>
</evidence>
<dbReference type="Proteomes" id="UP000789570">
    <property type="component" value="Unassembled WGS sequence"/>
</dbReference>
<dbReference type="GO" id="GO:0032259">
    <property type="term" value="P:methylation"/>
    <property type="evidence" value="ECO:0007669"/>
    <property type="project" value="UniProtKB-KW"/>
</dbReference>
<feature type="domain" description="Methyltransferase type 12" evidence="5">
    <location>
        <begin position="96"/>
        <end position="196"/>
    </location>
</feature>
<evidence type="ECO:0000256" key="4">
    <source>
        <dbReference type="PIRNR" id="PIRNR037755"/>
    </source>
</evidence>
<dbReference type="EC" id="2.1.1.-" evidence="4"/>
<keyword evidence="3 4" id="KW-0808">Transferase</keyword>
<comment type="function">
    <text evidence="4">S-adenosyl-L-methionine-dependent methyltransferase.</text>
</comment>
<dbReference type="EMBL" id="CAJVPQ010000066">
    <property type="protein sequence ID" value="CAG8442291.1"/>
    <property type="molecule type" value="Genomic_DNA"/>
</dbReference>
<accession>A0A9N8V8P6</accession>
<dbReference type="SUPFAM" id="SSF53335">
    <property type="entry name" value="S-adenosyl-L-methionine-dependent methyltransferases"/>
    <property type="match status" value="1"/>
</dbReference>
<name>A0A9N8V8P6_9GLOM</name>
<dbReference type="Pfam" id="PF08242">
    <property type="entry name" value="Methyltransf_12"/>
    <property type="match status" value="1"/>
</dbReference>
<protein>
    <recommendedName>
        <fullName evidence="4">tRNA N(3)-methylcytidine methyltransferase</fullName>
        <ecNumber evidence="4">2.1.1.-</ecNumber>
    </recommendedName>
</protein>
<evidence type="ECO:0000256" key="3">
    <source>
        <dbReference type="ARBA" id="ARBA00022679"/>
    </source>
</evidence>
<sequence>MTDNKPECLETKTTEPGSKDYEKIQEMLKNDKKLVPQFWVNKYKNEASRNWDLFYKRNTTKFFKNRHWIGREFNELSFNNNDDQDSESRDKRIDVLELGCGVGNFIFPVLDANPLLFVYACDFSKRAIDFVKSHAQYDETRCNAFVCDLTKDNLSDFISSNDNIDIVSSIFVLSSIPPEKHLDVIRNISKVTRQDSVICFRDYAIYDETQLKFSSDGTHKLDENLYVRQDGTMSYFFTIEYLKDLFEKDKLFRMISGEYVEKETINRARELCVDRRFVQAKFIRL</sequence>
<dbReference type="GO" id="GO:0008757">
    <property type="term" value="F:S-adenosylmethionine-dependent methyltransferase activity"/>
    <property type="evidence" value="ECO:0007669"/>
    <property type="project" value="UniProtKB-ARBA"/>
</dbReference>
<dbReference type="PANTHER" id="PTHR22809:SF5">
    <property type="entry name" value="TRNA N(3)-METHYLCYTIDINE METHYLTRANSFERASE METTL6"/>
    <property type="match status" value="1"/>
</dbReference>
<dbReference type="GO" id="GO:0008173">
    <property type="term" value="F:RNA methyltransferase activity"/>
    <property type="evidence" value="ECO:0007669"/>
    <property type="project" value="UniProtKB-ARBA"/>
</dbReference>
<comment type="caution">
    <text evidence="6">The sequence shown here is derived from an EMBL/GenBank/DDBJ whole genome shotgun (WGS) entry which is preliminary data.</text>
</comment>
<organism evidence="6 7">
    <name type="scientific">Funneliformis caledonium</name>
    <dbReference type="NCBI Taxonomy" id="1117310"/>
    <lineage>
        <taxon>Eukaryota</taxon>
        <taxon>Fungi</taxon>
        <taxon>Fungi incertae sedis</taxon>
        <taxon>Mucoromycota</taxon>
        <taxon>Glomeromycotina</taxon>
        <taxon>Glomeromycetes</taxon>
        <taxon>Glomerales</taxon>
        <taxon>Glomeraceae</taxon>
        <taxon>Funneliformis</taxon>
    </lineage>
</organism>
<dbReference type="InterPro" id="IPR029063">
    <property type="entry name" value="SAM-dependent_MTases_sf"/>
</dbReference>
<dbReference type="InterPro" id="IPR013217">
    <property type="entry name" value="Methyltransf_12"/>
</dbReference>
<dbReference type="PIRSF" id="PIRSF037755">
    <property type="entry name" value="Mettl2_prd"/>
    <property type="match status" value="1"/>
</dbReference>
<comment type="similarity">
    <text evidence="1 4">Belongs to the methyltransferase superfamily. METL family.</text>
</comment>